<sequence length="315" mass="34615">MSSVPIQGGTTPHGPMQTEALHTPPPSQTIQNQAPDSDLDDFVDLYVPAPRDIPPGSEITQDEFELIESEHSFESLISHKTEAGAPAGTKTAFLPDDAPLNHELNLRAEKDLDTQPQDFLKFVSKNTNPHRTWFSFKNLLHIIADLVSLKKPTLVLNQNCVHCAAAVDRTLAQFTPEGRGTNAPKLYQVAEGRRGSFEALMSQNPGQALQDRGRFVQDLTEVIGKGSRGCISIPVKNYPFSHAMNVVHMADGGGPYIVCGQQNRVYNLSEPTDLQHFWDRYEIQPDRMAIIARTGQAPESPAADPGVTMQALDRA</sequence>
<dbReference type="EMBL" id="CP158252">
    <property type="protein sequence ID" value="XDJ42890.1"/>
    <property type="molecule type" value="Genomic_DNA"/>
</dbReference>
<name>A0AB39CLN9_9BURK</name>
<feature type="region of interest" description="Disordered" evidence="1">
    <location>
        <begin position="1"/>
        <end position="39"/>
    </location>
</feature>
<feature type="compositionally biased region" description="Polar residues" evidence="1">
    <location>
        <begin position="1"/>
        <end position="10"/>
    </location>
</feature>
<evidence type="ECO:0000256" key="1">
    <source>
        <dbReference type="SAM" id="MobiDB-lite"/>
    </source>
</evidence>
<dbReference type="RefSeq" id="WP_368643864.1">
    <property type="nucleotide sequence ID" value="NZ_CP158252.1"/>
</dbReference>
<organism evidence="2">
    <name type="scientific">Castellaniella ginsengisoli</name>
    <dbReference type="NCBI Taxonomy" id="546114"/>
    <lineage>
        <taxon>Bacteria</taxon>
        <taxon>Pseudomonadati</taxon>
        <taxon>Pseudomonadota</taxon>
        <taxon>Betaproteobacteria</taxon>
        <taxon>Burkholderiales</taxon>
        <taxon>Alcaligenaceae</taxon>
        <taxon>Castellaniella</taxon>
    </lineage>
</organism>
<evidence type="ECO:0008006" key="3">
    <source>
        <dbReference type="Google" id="ProtNLM"/>
    </source>
</evidence>
<gene>
    <name evidence="2" type="ORF">ABRY99_04810</name>
</gene>
<feature type="region of interest" description="Disordered" evidence="1">
    <location>
        <begin position="296"/>
        <end position="315"/>
    </location>
</feature>
<accession>A0AB39CLN9</accession>
<reference evidence="2" key="1">
    <citation type="submission" date="2024-05" db="EMBL/GenBank/DDBJ databases">
        <authorList>
            <person name="Luo Y.-C."/>
            <person name="Nicholds J."/>
            <person name="Mortimer T."/>
            <person name="Maboni G."/>
        </authorList>
    </citation>
    <scope>NUCLEOTIDE SEQUENCE</scope>
    <source>
        <strain evidence="2">153920</strain>
    </source>
</reference>
<evidence type="ECO:0000313" key="2">
    <source>
        <dbReference type="EMBL" id="XDJ42890.1"/>
    </source>
</evidence>
<dbReference type="AlphaFoldDB" id="A0AB39CLN9"/>
<protein>
    <recommendedName>
        <fullName evidence="3">Tox-PL domain-containing protein</fullName>
    </recommendedName>
</protein>
<proteinExistence type="predicted"/>